<comment type="catalytic activity">
    <reaction evidence="16 17 19">
        <text>(6S)-NADPHX + ADP = AMP + phosphate + NADPH + H(+)</text>
        <dbReference type="Rhea" id="RHEA:32235"/>
        <dbReference type="ChEBI" id="CHEBI:15378"/>
        <dbReference type="ChEBI" id="CHEBI:43474"/>
        <dbReference type="ChEBI" id="CHEBI:57783"/>
        <dbReference type="ChEBI" id="CHEBI:64076"/>
        <dbReference type="ChEBI" id="CHEBI:456215"/>
        <dbReference type="ChEBI" id="CHEBI:456216"/>
        <dbReference type="EC" id="4.2.1.136"/>
    </reaction>
</comment>
<comment type="cofactor">
    <cofactor evidence="17">
        <name>Mg(2+)</name>
        <dbReference type="ChEBI" id="CHEBI:18420"/>
    </cofactor>
</comment>
<evidence type="ECO:0000256" key="12">
    <source>
        <dbReference type="ARBA" id="ARBA00023239"/>
    </source>
</evidence>
<evidence type="ECO:0000256" key="1">
    <source>
        <dbReference type="ARBA" id="ARBA00000013"/>
    </source>
</evidence>
<feature type="binding site" evidence="17">
    <location>
        <position position="328"/>
    </location>
    <ligand>
        <name>(6S)-NADPHX</name>
        <dbReference type="ChEBI" id="CHEBI:64076"/>
    </ligand>
</feature>
<comment type="similarity">
    <text evidence="4 19">In the C-terminal section; belongs to the NnrD/CARKD family.</text>
</comment>
<keyword evidence="9 18" id="KW-0630">Potassium</keyword>
<evidence type="ECO:0000256" key="2">
    <source>
        <dbReference type="ARBA" id="ARBA00000909"/>
    </source>
</evidence>
<evidence type="ECO:0000256" key="17">
    <source>
        <dbReference type="HAMAP-Rule" id="MF_01965"/>
    </source>
</evidence>
<keyword evidence="12 17" id="KW-0456">Lyase</keyword>
<comment type="similarity">
    <text evidence="17">Belongs to the NnrD/CARKD family.</text>
</comment>
<dbReference type="EC" id="5.1.99.6" evidence="19"/>
<comment type="function">
    <text evidence="17">Catalyzes the dehydration of the S-form of NAD(P)HX at the expense of ADP, which is converted to AMP. Together with NAD(P)HX epimerase, which catalyzes the epimerization of the S- and R-forms, the enzyme allows the repair of both epimers of NAD(P)HX, a damaged form of NAD(P)H that is a result of enzymatic or heat-dependent hydration.</text>
</comment>
<dbReference type="CDD" id="cd01171">
    <property type="entry name" value="YXKO-related"/>
    <property type="match status" value="1"/>
</dbReference>
<feature type="binding site" evidence="18">
    <location>
        <position position="163"/>
    </location>
    <ligand>
        <name>K(+)</name>
        <dbReference type="ChEBI" id="CHEBI:29103"/>
    </ligand>
</feature>
<comment type="similarity">
    <text evidence="3 19">In the N-terminal section; belongs to the NnrE/AIBP family.</text>
</comment>
<dbReference type="Gene3D" id="3.40.1190.20">
    <property type="match status" value="1"/>
</dbReference>
<keyword evidence="8 17" id="KW-0521">NADP</keyword>
<dbReference type="eggNOG" id="COG0062">
    <property type="taxonomic scope" value="Bacteria"/>
</dbReference>
<dbReference type="NCBIfam" id="TIGR00197">
    <property type="entry name" value="yjeF_nterm"/>
    <property type="match status" value="1"/>
</dbReference>
<feature type="domain" description="YjeF C-terminal" evidence="20">
    <location>
        <begin position="225"/>
        <end position="498"/>
    </location>
</feature>
<dbReference type="HOGENOM" id="CLU_024853_4_1_0"/>
<dbReference type="SUPFAM" id="SSF64153">
    <property type="entry name" value="YjeF N-terminal domain-like"/>
    <property type="match status" value="1"/>
</dbReference>
<proteinExistence type="inferred from homology"/>
<feature type="binding site" evidence="18">
    <location>
        <begin position="57"/>
        <end position="61"/>
    </location>
    <ligand>
        <name>(6S)-NADPHX</name>
        <dbReference type="ChEBI" id="CHEBI:64076"/>
    </ligand>
</feature>
<evidence type="ECO:0000256" key="8">
    <source>
        <dbReference type="ARBA" id="ARBA00022857"/>
    </source>
</evidence>
<dbReference type="GO" id="GO:0110051">
    <property type="term" value="P:metabolite repair"/>
    <property type="evidence" value="ECO:0007669"/>
    <property type="project" value="TreeGrafter"/>
</dbReference>
<dbReference type="GO" id="GO:0046496">
    <property type="term" value="P:nicotinamide nucleotide metabolic process"/>
    <property type="evidence" value="ECO:0007669"/>
    <property type="project" value="UniProtKB-UniRule"/>
</dbReference>
<dbReference type="RefSeq" id="WP_014296137.1">
    <property type="nucleotide sequence ID" value="NC_016751.1"/>
</dbReference>
<reference evidence="22 23" key="1">
    <citation type="journal article" date="2012" name="J. Bacteriol.">
        <title>Complete Genome Sequence of the Thermophilic, Piezophilic, Heterotrophic Bacterium Marinitoga piezophila KA3.</title>
        <authorList>
            <person name="Lucas S."/>
            <person name="Han J."/>
            <person name="Lapidus A."/>
            <person name="Cheng J.F."/>
            <person name="Goodwin L.A."/>
            <person name="Pitluck S."/>
            <person name="Peters L."/>
            <person name="Mikhailova N."/>
            <person name="Teshima H."/>
            <person name="Detter J.C."/>
            <person name="Han C."/>
            <person name="Tapia R."/>
            <person name="Land M."/>
            <person name="Hauser L."/>
            <person name="Kyrpides N.C."/>
            <person name="Ivanova N."/>
            <person name="Pagani I."/>
            <person name="Vannier P."/>
            <person name="Oger P."/>
            <person name="Bartlett D.H."/>
            <person name="Noll K.M."/>
            <person name="Woyke T."/>
            <person name="Jebbar M."/>
        </authorList>
    </citation>
    <scope>NUCLEOTIDE SEQUENCE [LARGE SCALE GENOMIC DNA]</scope>
    <source>
        <strain evidence="23">DSM 14283 / JCM 11233 / KA3</strain>
    </source>
</reference>
<feature type="binding site" evidence="17">
    <location>
        <position position="374"/>
    </location>
    <ligand>
        <name>(6S)-NADPHX</name>
        <dbReference type="ChEBI" id="CHEBI:64076"/>
    </ligand>
</feature>
<evidence type="ECO:0000256" key="3">
    <source>
        <dbReference type="ARBA" id="ARBA00006001"/>
    </source>
</evidence>
<dbReference type="GO" id="GO:0052855">
    <property type="term" value="F:ADP-dependent NAD(P)H-hydrate dehydratase activity"/>
    <property type="evidence" value="ECO:0007669"/>
    <property type="project" value="UniProtKB-UniRule"/>
</dbReference>
<keyword evidence="22" id="KW-0418">Kinase</keyword>
<comment type="catalytic activity">
    <reaction evidence="15 17 19">
        <text>(6S)-NADHX + ADP = AMP + phosphate + NADH + H(+)</text>
        <dbReference type="Rhea" id="RHEA:32223"/>
        <dbReference type="ChEBI" id="CHEBI:15378"/>
        <dbReference type="ChEBI" id="CHEBI:43474"/>
        <dbReference type="ChEBI" id="CHEBI:57945"/>
        <dbReference type="ChEBI" id="CHEBI:64074"/>
        <dbReference type="ChEBI" id="CHEBI:456215"/>
        <dbReference type="ChEBI" id="CHEBI:456216"/>
        <dbReference type="EC" id="4.2.1.136"/>
    </reaction>
</comment>
<gene>
    <name evidence="18" type="primary">nnrE</name>
    <name evidence="17" type="synonym">nnrD</name>
    <name evidence="22" type="ordered locus">Marpi_0626</name>
</gene>
<evidence type="ECO:0000256" key="5">
    <source>
        <dbReference type="ARBA" id="ARBA00022723"/>
    </source>
</evidence>
<dbReference type="PANTHER" id="PTHR12592:SF0">
    <property type="entry name" value="ATP-DEPENDENT (S)-NAD(P)H-HYDRATE DEHYDRATASE"/>
    <property type="match status" value="1"/>
</dbReference>
<evidence type="ECO:0000256" key="9">
    <source>
        <dbReference type="ARBA" id="ARBA00022958"/>
    </source>
</evidence>
<dbReference type="Proteomes" id="UP000007161">
    <property type="component" value="Chromosome"/>
</dbReference>
<dbReference type="GO" id="GO:0016301">
    <property type="term" value="F:kinase activity"/>
    <property type="evidence" value="ECO:0007669"/>
    <property type="project" value="UniProtKB-KW"/>
</dbReference>
<organism evidence="22 23">
    <name type="scientific">Marinitoga piezophila (strain DSM 14283 / JCM 11233 / KA3)</name>
    <dbReference type="NCBI Taxonomy" id="443254"/>
    <lineage>
        <taxon>Bacteria</taxon>
        <taxon>Thermotogati</taxon>
        <taxon>Thermotogota</taxon>
        <taxon>Thermotogae</taxon>
        <taxon>Petrotogales</taxon>
        <taxon>Petrotogaceae</taxon>
        <taxon>Marinitoga</taxon>
    </lineage>
</organism>
<dbReference type="STRING" id="443254.Marpi_0626"/>
<dbReference type="InterPro" id="IPR036652">
    <property type="entry name" value="YjeF_N_dom_sf"/>
</dbReference>
<evidence type="ECO:0000256" key="13">
    <source>
        <dbReference type="ARBA" id="ARBA00023268"/>
    </source>
</evidence>
<keyword evidence="22" id="KW-0808">Transferase</keyword>
<dbReference type="eggNOG" id="COG0063">
    <property type="taxonomic scope" value="Bacteria"/>
</dbReference>
<evidence type="ECO:0000259" key="20">
    <source>
        <dbReference type="PROSITE" id="PS51383"/>
    </source>
</evidence>
<dbReference type="InterPro" id="IPR029056">
    <property type="entry name" value="Ribokinase-like"/>
</dbReference>
<evidence type="ECO:0000256" key="14">
    <source>
        <dbReference type="ARBA" id="ARBA00025153"/>
    </source>
</evidence>
<dbReference type="KEGG" id="mpz:Marpi_0626"/>
<feature type="binding site" evidence="18">
    <location>
        <position position="58"/>
    </location>
    <ligand>
        <name>K(+)</name>
        <dbReference type="ChEBI" id="CHEBI:29103"/>
    </ligand>
</feature>
<evidence type="ECO:0000256" key="7">
    <source>
        <dbReference type="ARBA" id="ARBA00022840"/>
    </source>
</evidence>
<feature type="binding site" evidence="18">
    <location>
        <begin position="130"/>
        <end position="136"/>
    </location>
    <ligand>
        <name>(6S)-NADPHX</name>
        <dbReference type="ChEBI" id="CHEBI:64076"/>
    </ligand>
</feature>
<evidence type="ECO:0000256" key="10">
    <source>
        <dbReference type="ARBA" id="ARBA00023027"/>
    </source>
</evidence>
<comment type="catalytic activity">
    <reaction evidence="1 18 19">
        <text>(6R)-NADHX = (6S)-NADHX</text>
        <dbReference type="Rhea" id="RHEA:32215"/>
        <dbReference type="ChEBI" id="CHEBI:64074"/>
        <dbReference type="ChEBI" id="CHEBI:64075"/>
        <dbReference type="EC" id="5.1.99.6"/>
    </reaction>
</comment>
<feature type="binding site" evidence="17">
    <location>
        <position position="438"/>
    </location>
    <ligand>
        <name>AMP</name>
        <dbReference type="ChEBI" id="CHEBI:456215"/>
    </ligand>
</feature>
<keyword evidence="6 17" id="KW-0547">Nucleotide-binding</keyword>
<evidence type="ECO:0000256" key="6">
    <source>
        <dbReference type="ARBA" id="ARBA00022741"/>
    </source>
</evidence>
<dbReference type="InterPro" id="IPR004443">
    <property type="entry name" value="YjeF_N_dom"/>
</dbReference>
<reference evidence="23" key="2">
    <citation type="submission" date="2012-01" db="EMBL/GenBank/DDBJ databases">
        <title>Complete sequence of chromosome of Marinitoga piezophila KA3.</title>
        <authorList>
            <person name="Lucas S."/>
            <person name="Han J."/>
            <person name="Lapidus A."/>
            <person name="Cheng J.-F."/>
            <person name="Goodwin L."/>
            <person name="Pitluck S."/>
            <person name="Peters L."/>
            <person name="Mikhailova N."/>
            <person name="Teshima H."/>
            <person name="Detter J.C."/>
            <person name="Han C."/>
            <person name="Tapia R."/>
            <person name="Land M."/>
            <person name="Hauser L."/>
            <person name="Kyrpides N."/>
            <person name="Ivanova N."/>
            <person name="Pagani I."/>
            <person name="Jebbar M."/>
            <person name="Vannier P."/>
            <person name="Oger P."/>
            <person name="Cario A."/>
            <person name="Bartlett D."/>
            <person name="Noll K.M."/>
            <person name="Woyke T."/>
        </authorList>
    </citation>
    <scope>NUCLEOTIDE SEQUENCE [LARGE SCALE GENOMIC DNA]</scope>
    <source>
        <strain evidence="23">DSM 14283 / JCM 11233 / KA3</strain>
    </source>
</reference>
<dbReference type="EMBL" id="CP003257">
    <property type="protein sequence ID" value="AEX85065.1"/>
    <property type="molecule type" value="Genomic_DNA"/>
</dbReference>
<comment type="function">
    <text evidence="18">Catalyzes the epimerization of the S- and R-forms of NAD(P)HX, a damaged form of NAD(P)H that is a result of enzymatic or heat-dependent hydration. This is a prerequisite for the S-specific NAD(P)H-hydrate dehydratase to allow the repair of both epimers of NAD(P)HX.</text>
</comment>
<protein>
    <recommendedName>
        <fullName evidence="19">Bifunctional NAD(P)H-hydrate repair enzyme</fullName>
    </recommendedName>
    <alternativeName>
        <fullName evidence="19">Nicotinamide nucleotide repair protein</fullName>
    </alternativeName>
    <domain>
        <recommendedName>
            <fullName evidence="19">ADP-dependent (S)-NAD(P)H-hydrate dehydratase</fullName>
            <ecNumber evidence="19">4.2.1.136</ecNumber>
        </recommendedName>
        <alternativeName>
            <fullName evidence="19">ADP-dependent NAD(P)HX dehydratase</fullName>
        </alternativeName>
    </domain>
    <domain>
        <recommendedName>
            <fullName evidence="19">NAD(P)H-hydrate epimerase</fullName>
            <ecNumber evidence="19">5.1.99.6</ecNumber>
        </recommendedName>
    </domain>
</protein>
<dbReference type="Pfam" id="PF01256">
    <property type="entry name" value="Carb_kinase"/>
    <property type="match status" value="1"/>
</dbReference>
<dbReference type="GO" id="GO:0052856">
    <property type="term" value="F:NAD(P)HX epimerase activity"/>
    <property type="evidence" value="ECO:0007669"/>
    <property type="project" value="UniProtKB-UniRule"/>
</dbReference>
<dbReference type="PROSITE" id="PS51385">
    <property type="entry name" value="YJEF_N"/>
    <property type="match status" value="1"/>
</dbReference>
<dbReference type="HAMAP" id="MF_01965">
    <property type="entry name" value="NADHX_dehydratase"/>
    <property type="match status" value="1"/>
</dbReference>
<evidence type="ECO:0000313" key="22">
    <source>
        <dbReference type="EMBL" id="AEX85065.1"/>
    </source>
</evidence>
<comment type="cofactor">
    <cofactor evidence="18 19">
        <name>K(+)</name>
        <dbReference type="ChEBI" id="CHEBI:29103"/>
    </cofactor>
    <text evidence="18 19">Binds 1 potassium ion per subunit.</text>
</comment>
<evidence type="ECO:0000256" key="11">
    <source>
        <dbReference type="ARBA" id="ARBA00023235"/>
    </source>
</evidence>
<feature type="domain" description="YjeF N-terminal" evidence="21">
    <location>
        <begin position="9"/>
        <end position="217"/>
    </location>
</feature>
<dbReference type="Gene3D" id="3.40.50.10260">
    <property type="entry name" value="YjeF N-terminal domain"/>
    <property type="match status" value="1"/>
</dbReference>
<keyword evidence="13" id="KW-0511">Multifunctional enzyme</keyword>
<keyword evidence="11 18" id="KW-0413">Isomerase</keyword>
<sequence>MHVLTSTEMKEIDKKTSTDFGITEEVLMEQAAMAIVGEIQKDFNKNSHLLFMVGTGNNGGDALAAARILHNEGYENIEVCIIGDENKGSRLFKKQLNTLKQFGFLDFFEFNVDFKNHVSTADCIIDGLIGIGLNGNTNDLIKGVIDIINTFKRGKVLSVDIPSGINANTGEIMGNAILADKTITFGSVKLGHIFFPGREYSGTIKVAPLSFPKSLFNISHRELVTPEMVKKLLPKRPKFSQKYDYGNVLILAGSSEFPGASILSAIGAQKVGAGLVKLITPTPLSSYVLNHEPGIIYKSLMKDKFSLKDFDLISKELKKASVIVIGPGLGRSDETMQFVRNVVEYSRVPIVVDADALYAVDSLSLRKNIVLTPHVGEMKRIVRTDEINIRQNYEYTEKFAKHKRATIVFKDATTIITNGERTYFNITGNTALAKGGSGDLLTGIIAGLVSQGLDVMEASIVASYLSGRTAEIISDEITEYYATPLDIAKNLYKAISEVLNV</sequence>
<dbReference type="AlphaFoldDB" id="H2J5S9"/>
<keyword evidence="7 17" id="KW-0067">ATP-binding</keyword>
<accession>H2J5S9</accession>
<feature type="binding site" evidence="17">
    <location>
        <position position="260"/>
    </location>
    <ligand>
        <name>(6S)-NADPHX</name>
        <dbReference type="ChEBI" id="CHEBI:64076"/>
    </ligand>
</feature>
<feature type="binding site" evidence="18">
    <location>
        <position position="160"/>
    </location>
    <ligand>
        <name>(6S)-NADPHX</name>
        <dbReference type="ChEBI" id="CHEBI:64076"/>
    </ligand>
</feature>
<name>H2J5S9_MARPK</name>
<comment type="similarity">
    <text evidence="18">Belongs to the NnrE/AIBP family.</text>
</comment>
<dbReference type="PANTHER" id="PTHR12592">
    <property type="entry name" value="ATP-DEPENDENT (S)-NAD(P)H-HYDRATE DEHYDRATASE FAMILY MEMBER"/>
    <property type="match status" value="1"/>
</dbReference>
<comment type="subunit">
    <text evidence="17">Homotetramer.</text>
</comment>
<dbReference type="GO" id="GO:0046872">
    <property type="term" value="F:metal ion binding"/>
    <property type="evidence" value="ECO:0007669"/>
    <property type="project" value="UniProtKB-UniRule"/>
</dbReference>
<feature type="binding site" evidence="17">
    <location>
        <begin position="410"/>
        <end position="414"/>
    </location>
    <ligand>
        <name>AMP</name>
        <dbReference type="ChEBI" id="CHEBI:456215"/>
    </ligand>
</feature>
<dbReference type="InterPro" id="IPR000631">
    <property type="entry name" value="CARKD"/>
</dbReference>
<dbReference type="GO" id="GO:0005524">
    <property type="term" value="F:ATP binding"/>
    <property type="evidence" value="ECO:0007669"/>
    <property type="project" value="UniProtKB-UniRule"/>
</dbReference>
<evidence type="ECO:0000256" key="15">
    <source>
        <dbReference type="ARBA" id="ARBA00048238"/>
    </source>
</evidence>
<dbReference type="PIRSF" id="PIRSF017184">
    <property type="entry name" value="Nnr"/>
    <property type="match status" value="1"/>
</dbReference>
<evidence type="ECO:0000256" key="18">
    <source>
        <dbReference type="HAMAP-Rule" id="MF_01966"/>
    </source>
</evidence>
<keyword evidence="10 17" id="KW-0520">NAD</keyword>
<keyword evidence="23" id="KW-1185">Reference proteome</keyword>
<comment type="catalytic activity">
    <reaction evidence="2 18 19">
        <text>(6R)-NADPHX = (6S)-NADPHX</text>
        <dbReference type="Rhea" id="RHEA:32227"/>
        <dbReference type="ChEBI" id="CHEBI:64076"/>
        <dbReference type="ChEBI" id="CHEBI:64077"/>
        <dbReference type="EC" id="5.1.99.6"/>
    </reaction>
</comment>
<evidence type="ECO:0000256" key="4">
    <source>
        <dbReference type="ARBA" id="ARBA00009524"/>
    </source>
</evidence>
<keyword evidence="5 18" id="KW-0479">Metal-binding</keyword>
<comment type="caution">
    <text evidence="18">Lacks conserved residue(s) required for the propagation of feature annotation.</text>
</comment>
<dbReference type="HAMAP" id="MF_01966">
    <property type="entry name" value="NADHX_epimerase"/>
    <property type="match status" value="1"/>
</dbReference>
<evidence type="ECO:0000313" key="23">
    <source>
        <dbReference type="Proteomes" id="UP000007161"/>
    </source>
</evidence>
<dbReference type="Pfam" id="PF03853">
    <property type="entry name" value="YjeF_N"/>
    <property type="match status" value="1"/>
</dbReference>
<dbReference type="SUPFAM" id="SSF53613">
    <property type="entry name" value="Ribokinase-like"/>
    <property type="match status" value="1"/>
</dbReference>
<comment type="function">
    <text evidence="14 19">Bifunctional enzyme that catalyzes the epimerization of the S- and R-forms of NAD(P)HX and the dehydration of the S-form of NAD(P)HX at the expense of ADP, which is converted to AMP. This allows the repair of both epimers of NAD(P)HX, a damaged form of NAD(P)H that is a result of enzymatic or heat-dependent hydration.</text>
</comment>
<dbReference type="PROSITE" id="PS51383">
    <property type="entry name" value="YJEF_C_3"/>
    <property type="match status" value="1"/>
</dbReference>
<dbReference type="EC" id="4.2.1.136" evidence="19"/>
<feature type="binding site" evidence="17">
    <location>
        <position position="439"/>
    </location>
    <ligand>
        <name>(6S)-NADPHX</name>
        <dbReference type="ChEBI" id="CHEBI:64076"/>
    </ligand>
</feature>
<evidence type="ECO:0000256" key="16">
    <source>
        <dbReference type="ARBA" id="ARBA00049209"/>
    </source>
</evidence>
<dbReference type="InterPro" id="IPR030677">
    <property type="entry name" value="Nnr"/>
</dbReference>
<evidence type="ECO:0000259" key="21">
    <source>
        <dbReference type="PROSITE" id="PS51385"/>
    </source>
</evidence>
<dbReference type="NCBIfam" id="TIGR00196">
    <property type="entry name" value="yjeF_cterm"/>
    <property type="match status" value="1"/>
</dbReference>
<dbReference type="OrthoDB" id="9806925at2"/>
<feature type="binding site" evidence="18">
    <location>
        <position position="126"/>
    </location>
    <ligand>
        <name>K(+)</name>
        <dbReference type="ChEBI" id="CHEBI:29103"/>
    </ligand>
</feature>
<evidence type="ECO:0000256" key="19">
    <source>
        <dbReference type="PIRNR" id="PIRNR017184"/>
    </source>
</evidence>